<feature type="transmembrane region" description="Helical" evidence="1">
    <location>
        <begin position="57"/>
        <end position="78"/>
    </location>
</feature>
<proteinExistence type="predicted"/>
<dbReference type="RefSeq" id="WP_203000069.1">
    <property type="nucleotide sequence ID" value="NZ_JADWYU010000204.1"/>
</dbReference>
<keyword evidence="1" id="KW-0472">Membrane</keyword>
<feature type="transmembrane region" description="Helical" evidence="1">
    <location>
        <begin position="17"/>
        <end position="37"/>
    </location>
</feature>
<evidence type="ECO:0008006" key="4">
    <source>
        <dbReference type="Google" id="ProtNLM"/>
    </source>
</evidence>
<keyword evidence="3" id="KW-1185">Reference proteome</keyword>
<evidence type="ECO:0000256" key="1">
    <source>
        <dbReference type="SAM" id="Phobius"/>
    </source>
</evidence>
<organism evidence="2 3">
    <name type="scientific">Frankia nepalensis</name>
    <dbReference type="NCBI Taxonomy" id="1836974"/>
    <lineage>
        <taxon>Bacteria</taxon>
        <taxon>Bacillati</taxon>
        <taxon>Actinomycetota</taxon>
        <taxon>Actinomycetes</taxon>
        <taxon>Frankiales</taxon>
        <taxon>Frankiaceae</taxon>
        <taxon>Frankia</taxon>
    </lineage>
</organism>
<dbReference type="EMBL" id="JAEACQ010000154">
    <property type="protein sequence ID" value="MBL7627005.1"/>
    <property type="molecule type" value="Genomic_DNA"/>
</dbReference>
<comment type="caution">
    <text evidence="2">The sequence shown here is derived from an EMBL/GenBank/DDBJ whole genome shotgun (WGS) entry which is preliminary data.</text>
</comment>
<evidence type="ECO:0000313" key="2">
    <source>
        <dbReference type="EMBL" id="MBL7627005.1"/>
    </source>
</evidence>
<keyword evidence="1" id="KW-1133">Transmembrane helix</keyword>
<keyword evidence="1" id="KW-0812">Transmembrane</keyword>
<name>A0A937RAQ9_9ACTN</name>
<evidence type="ECO:0000313" key="3">
    <source>
        <dbReference type="Proteomes" id="UP000604475"/>
    </source>
</evidence>
<feature type="transmembrane region" description="Helical" evidence="1">
    <location>
        <begin position="230"/>
        <end position="250"/>
    </location>
</feature>
<dbReference type="Proteomes" id="UP000604475">
    <property type="component" value="Unassembled WGS sequence"/>
</dbReference>
<protein>
    <recommendedName>
        <fullName evidence="4">Vegetative cell wall protein gp1</fullName>
    </recommendedName>
</protein>
<sequence>MLGSFWEAVGNKLADRVAAVSLPALIFWLAGLAAWTWHAGGLHTLTRHTDWLNKQTGLVQGAVILTALLSIGASGILIHQAATPLLRLLEGYWPAWTNPLRHRLATRHATRAATEETAWQTAYAAAFPTPPATPSVEQIATYNRLEQRRRRHPPAATPGYFLPTPIGNILRAAERRPHDKYGLDAIICWPRLWPLLPDTLRQDLLAARASLDTAATTTLWALLYCAFAPLTLWAIPIGLTIATLTLTLAIPTRAQAFGDLLEAAYDTHRALLYTHLRWPPPTDPQDEHEQGRQLTTYLLRGSDNTTPTFTPPT</sequence>
<reference evidence="2" key="1">
    <citation type="submission" date="2020-12" db="EMBL/GenBank/DDBJ databases">
        <title>Genomic characterization of non-nitrogen-fixing Frankia strains.</title>
        <authorList>
            <person name="Carlos-Shanley C."/>
            <person name="Guerra T."/>
            <person name="Hahn D."/>
        </authorList>
    </citation>
    <scope>NUCLEOTIDE SEQUENCE</scope>
    <source>
        <strain evidence="2">CN6</strain>
    </source>
</reference>
<accession>A0A937RAQ9</accession>
<dbReference type="AlphaFoldDB" id="A0A937RAQ9"/>
<gene>
    <name evidence="2" type="ORF">I7412_07470</name>
</gene>